<dbReference type="RefSeq" id="WP_065182916.1">
    <property type="nucleotide sequence ID" value="NZ_CP120400.1"/>
</dbReference>
<gene>
    <name evidence="2" type="ORF">A9K56_17305</name>
</gene>
<dbReference type="AlphaFoldDB" id="A0AAP7GRL1"/>
<keyword evidence="1" id="KW-0472">Membrane</keyword>
<evidence type="ECO:0000313" key="2">
    <source>
        <dbReference type="EMBL" id="OBU59836.1"/>
    </source>
</evidence>
<evidence type="ECO:0008006" key="4">
    <source>
        <dbReference type="Google" id="ProtNLM"/>
    </source>
</evidence>
<organism evidence="2 3">
    <name type="scientific">Stenotrophomonas maltophilia</name>
    <name type="common">Pseudomonas maltophilia</name>
    <name type="synonym">Xanthomonas maltophilia</name>
    <dbReference type="NCBI Taxonomy" id="40324"/>
    <lineage>
        <taxon>Bacteria</taxon>
        <taxon>Pseudomonadati</taxon>
        <taxon>Pseudomonadota</taxon>
        <taxon>Gammaproteobacteria</taxon>
        <taxon>Lysobacterales</taxon>
        <taxon>Lysobacteraceae</taxon>
        <taxon>Stenotrophomonas</taxon>
        <taxon>Stenotrophomonas maltophilia group</taxon>
    </lineage>
</organism>
<evidence type="ECO:0000256" key="1">
    <source>
        <dbReference type="SAM" id="Phobius"/>
    </source>
</evidence>
<accession>A0AAP7GRL1</accession>
<evidence type="ECO:0000313" key="3">
    <source>
        <dbReference type="Proteomes" id="UP000092125"/>
    </source>
</evidence>
<comment type="caution">
    <text evidence="2">The sequence shown here is derived from an EMBL/GenBank/DDBJ whole genome shotgun (WGS) entry which is preliminary data.</text>
</comment>
<reference evidence="2 3" key="1">
    <citation type="submission" date="2016-05" db="EMBL/GenBank/DDBJ databases">
        <title>Draft Genome Sequences of Stenotrophomonas maltophilia Strains Sm32COP, Sm41DVV, Sm46PAILV, SmF3, SmF22, SmSOFb1 and SmCVFa1, Isolated from Different Manures, in France.</title>
        <authorList>
            <person name="Nazaret S."/>
            <person name="Bodilis J."/>
        </authorList>
    </citation>
    <scope>NUCLEOTIDE SEQUENCE [LARGE SCALE GENOMIC DNA]</scope>
    <source>
        <strain evidence="2 3">Sm41DVV</strain>
    </source>
</reference>
<name>A0AAP7GRL1_STEMA</name>
<sequence length="327" mass="36286">MMIVPAYWAEARLQARFRGRPVVVRRFGWSDTSPADAQAHAERRANEALNAILAGQALPRREVRSNYGVEGVPIREQIVQRDGGVVITRNSYGALCLNTPDVLFADIDHPQPPAGCVMPVVITATLLPAVALIGTLLWHWLVGLVLGVAAVALVNTAMLMQRRRRLAAAGGAEGVALQRVADFSRQHPDWHLRAYRTPAGLRILAMHATFSPGDEALQAFFNALGTDTLYARMCRLQHCFRARLTPKPWRVGLKYRIRPPAAAWSAEQADNPDRLAWITEYESKSDGFAACAYLRSFGDTTRVHARAEHVRDLHDRLSHAQDRLPLA</sequence>
<dbReference type="Proteomes" id="UP000092125">
    <property type="component" value="Unassembled WGS sequence"/>
</dbReference>
<keyword evidence="1" id="KW-0812">Transmembrane</keyword>
<feature type="transmembrane region" description="Helical" evidence="1">
    <location>
        <begin position="140"/>
        <end position="160"/>
    </location>
</feature>
<keyword evidence="1" id="KW-1133">Transmembrane helix</keyword>
<dbReference type="EMBL" id="LYVI01000014">
    <property type="protein sequence ID" value="OBU59836.1"/>
    <property type="molecule type" value="Genomic_DNA"/>
</dbReference>
<proteinExistence type="predicted"/>
<protein>
    <recommendedName>
        <fullName evidence="4">Transmembrane protein</fullName>
    </recommendedName>
</protein>